<evidence type="ECO:0000313" key="4">
    <source>
        <dbReference type="EMBL" id="MSD15282.1"/>
    </source>
</evidence>
<dbReference type="InterPro" id="IPR050465">
    <property type="entry name" value="UPF0194_transport"/>
</dbReference>
<protein>
    <submittedName>
        <fullName evidence="4">Biotin/lipoyl-binding protein</fullName>
    </submittedName>
</protein>
<evidence type="ECO:0000313" key="5">
    <source>
        <dbReference type="Proteomes" id="UP000431304"/>
    </source>
</evidence>
<evidence type="ECO:0000256" key="3">
    <source>
        <dbReference type="SAM" id="Coils"/>
    </source>
</evidence>
<dbReference type="GO" id="GO:0030313">
    <property type="term" value="C:cell envelope"/>
    <property type="evidence" value="ECO:0007669"/>
    <property type="project" value="UniProtKB-SubCell"/>
</dbReference>
<sequence>MSERTEKMKQKQWVQIAAVFFGLMIVLTICSRAASSAVKARVTVTRASRQKISHEISLNGSVEAKNYVLQYVTSGLMVTGVQVSPGQQVEAGDVIFTVDMQKLQESIASIETERNRVDEKERLSVSRAEAAYQDVKANAEEEKALAYQTYEKAVAEYQNYINTHKKTAGVSAESTEERTMNEKAASIYDETVAKELEDAVEAEKSAYEAVVREQEKQISAAANVVQQTKEDLNLSRDTDTLEEQLKNLRACAENGGVYRAEYTGVVGQLNVTAGSETAEGIAVMLADRAETVRFVAELPEEYVDEISGDSVITLHGKNMSGIQEDYELSSATVSGNNGSETDASGGCRLTADIPGDLYPVGTKVTVTVDNRSDTFDCCLPLSSLHQKGSSQYFIYVMEKEDAVMGTELTAKEVPVTVLDMNEQYVAVDEMISGDVIVSSDKDITDGSRVRLEEE</sequence>
<dbReference type="PANTHER" id="PTHR32347:SF23">
    <property type="entry name" value="BLL5650 PROTEIN"/>
    <property type="match status" value="1"/>
</dbReference>
<name>A0A844DWD2_EUBRA</name>
<accession>A0A844DWD2</accession>
<comment type="subcellular location">
    <subcellularLocation>
        <location evidence="1">Cell envelope</location>
    </subcellularLocation>
</comment>
<evidence type="ECO:0000256" key="1">
    <source>
        <dbReference type="ARBA" id="ARBA00004196"/>
    </source>
</evidence>
<dbReference type="Proteomes" id="UP000431304">
    <property type="component" value="Unassembled WGS sequence"/>
</dbReference>
<reference evidence="4 5" key="1">
    <citation type="journal article" date="2019" name="Nat. Med.">
        <title>A library of human gut bacterial isolates paired with longitudinal multiomics data enables mechanistic microbiome research.</title>
        <authorList>
            <person name="Poyet M."/>
            <person name="Groussin M."/>
            <person name="Gibbons S.M."/>
            <person name="Avila-Pacheco J."/>
            <person name="Jiang X."/>
            <person name="Kearney S.M."/>
            <person name="Perrotta A.R."/>
            <person name="Berdy B."/>
            <person name="Zhao S."/>
            <person name="Lieberman T.D."/>
            <person name="Swanson P.K."/>
            <person name="Smith M."/>
            <person name="Roesemann S."/>
            <person name="Alexander J.E."/>
            <person name="Rich S.A."/>
            <person name="Livny J."/>
            <person name="Vlamakis H."/>
            <person name="Clish C."/>
            <person name="Bullock K."/>
            <person name="Deik A."/>
            <person name="Scott J."/>
            <person name="Pierce K.A."/>
            <person name="Xavier R.J."/>
            <person name="Alm E.J."/>
        </authorList>
    </citation>
    <scope>NUCLEOTIDE SEQUENCE [LARGE SCALE GENOMIC DNA]</scope>
    <source>
        <strain evidence="4 5">BIOML-A3</strain>
    </source>
</reference>
<dbReference type="EMBL" id="WKRA01000005">
    <property type="protein sequence ID" value="MSD15282.1"/>
    <property type="molecule type" value="Genomic_DNA"/>
</dbReference>
<dbReference type="RefSeq" id="WP_129900138.1">
    <property type="nucleotide sequence ID" value="NZ_JBKVAV010000005.1"/>
</dbReference>
<keyword evidence="2 3" id="KW-0175">Coiled coil</keyword>
<organism evidence="4 5">
    <name type="scientific">Eubacterium ramulus</name>
    <dbReference type="NCBI Taxonomy" id="39490"/>
    <lineage>
        <taxon>Bacteria</taxon>
        <taxon>Bacillati</taxon>
        <taxon>Bacillota</taxon>
        <taxon>Clostridia</taxon>
        <taxon>Eubacteriales</taxon>
        <taxon>Eubacteriaceae</taxon>
        <taxon>Eubacterium</taxon>
    </lineage>
</organism>
<evidence type="ECO:0000256" key="2">
    <source>
        <dbReference type="ARBA" id="ARBA00023054"/>
    </source>
</evidence>
<feature type="coiled-coil region" evidence="3">
    <location>
        <begin position="193"/>
        <end position="231"/>
    </location>
</feature>
<dbReference type="PANTHER" id="PTHR32347">
    <property type="entry name" value="EFFLUX SYSTEM COMPONENT YKNX-RELATED"/>
    <property type="match status" value="1"/>
</dbReference>
<dbReference type="AlphaFoldDB" id="A0A844DWD2"/>
<gene>
    <name evidence="4" type="ORF">GKE72_04215</name>
</gene>
<feature type="coiled-coil region" evidence="3">
    <location>
        <begin position="100"/>
        <end position="156"/>
    </location>
</feature>
<comment type="caution">
    <text evidence="4">The sequence shown here is derived from an EMBL/GenBank/DDBJ whole genome shotgun (WGS) entry which is preliminary data.</text>
</comment>
<proteinExistence type="predicted"/>